<dbReference type="InterPro" id="IPR018531">
    <property type="entry name" value="DUF1993"/>
</dbReference>
<organism evidence="1 2">
    <name type="scientific">Pseudogulbenkiania subflava DSM 22618</name>
    <dbReference type="NCBI Taxonomy" id="1123014"/>
    <lineage>
        <taxon>Bacteria</taxon>
        <taxon>Pseudomonadati</taxon>
        <taxon>Pseudomonadota</taxon>
        <taxon>Betaproteobacteria</taxon>
        <taxon>Neisseriales</taxon>
        <taxon>Chromobacteriaceae</taxon>
        <taxon>Pseudogulbenkiania</taxon>
    </lineage>
</organism>
<gene>
    <name evidence="1" type="ORF">SAMN02745746_00443</name>
</gene>
<dbReference type="STRING" id="1123014.SAMN02745746_00443"/>
<dbReference type="RefSeq" id="WP_085274808.1">
    <property type="nucleotide sequence ID" value="NZ_FXAG01000002.1"/>
</dbReference>
<dbReference type="Gene3D" id="1.20.120.450">
    <property type="entry name" value="dinb family like domain"/>
    <property type="match status" value="1"/>
</dbReference>
<evidence type="ECO:0008006" key="3">
    <source>
        <dbReference type="Google" id="ProtNLM"/>
    </source>
</evidence>
<sequence length="168" mass="18231">MTLSMYQASIPVLIRGLNNLAAILDKAAAYAATKNIAPEVLLNARLAPDMFPLVRQVQIVSDTAKGCGGRLAGVEVPSFADTETSFAELGERLAKTVAFLQNLTPEQVDGSEERPITLKVRGQEIHFTGQTYLLGFALPNFYFHFTTAYGILRHNGVDIGKVDYLGSV</sequence>
<dbReference type="Proteomes" id="UP000192920">
    <property type="component" value="Unassembled WGS sequence"/>
</dbReference>
<name>A0A1Y6B8T0_9NEIS</name>
<dbReference type="PANTHER" id="PTHR36922:SF1">
    <property type="entry name" value="DUF1993 DOMAIN-CONTAINING PROTEIN"/>
    <property type="match status" value="1"/>
</dbReference>
<evidence type="ECO:0000313" key="1">
    <source>
        <dbReference type="EMBL" id="SME97526.1"/>
    </source>
</evidence>
<dbReference type="SUPFAM" id="SSF109854">
    <property type="entry name" value="DinB/YfiT-like putative metalloenzymes"/>
    <property type="match status" value="1"/>
</dbReference>
<evidence type="ECO:0000313" key="2">
    <source>
        <dbReference type="Proteomes" id="UP000192920"/>
    </source>
</evidence>
<protein>
    <recommendedName>
        <fullName evidence="3">DUF1993 domain-containing protein</fullName>
    </recommendedName>
</protein>
<keyword evidence="2" id="KW-1185">Reference proteome</keyword>
<reference evidence="2" key="1">
    <citation type="submission" date="2017-04" db="EMBL/GenBank/DDBJ databases">
        <authorList>
            <person name="Varghese N."/>
            <person name="Submissions S."/>
        </authorList>
    </citation>
    <scope>NUCLEOTIDE SEQUENCE [LARGE SCALE GENOMIC DNA]</scope>
    <source>
        <strain evidence="2">DSM 22618</strain>
    </source>
</reference>
<dbReference type="AlphaFoldDB" id="A0A1Y6B8T0"/>
<dbReference type="InterPro" id="IPR034660">
    <property type="entry name" value="DinB/YfiT-like"/>
</dbReference>
<proteinExistence type="predicted"/>
<accession>A0A1Y6B8T0</accession>
<dbReference type="PANTHER" id="PTHR36922">
    <property type="entry name" value="BLL2446 PROTEIN"/>
    <property type="match status" value="1"/>
</dbReference>
<dbReference type="Pfam" id="PF09351">
    <property type="entry name" value="DUF1993"/>
    <property type="match status" value="1"/>
</dbReference>
<dbReference type="EMBL" id="FXAG01000002">
    <property type="protein sequence ID" value="SME97526.1"/>
    <property type="molecule type" value="Genomic_DNA"/>
</dbReference>